<name>A0ABP0UPD7_9BRYO</name>
<dbReference type="InterPro" id="IPR036410">
    <property type="entry name" value="HSP_DnaJ_Cys-rich_dom_sf"/>
</dbReference>
<accession>A0ABP0UPD7</accession>
<reference evidence="1" key="1">
    <citation type="submission" date="2024-02" db="EMBL/GenBank/DDBJ databases">
        <authorList>
            <consortium name="ELIXIR-Norway"/>
            <consortium name="Elixir Norway"/>
        </authorList>
    </citation>
    <scope>NUCLEOTIDE SEQUENCE</scope>
</reference>
<dbReference type="Proteomes" id="UP001497512">
    <property type="component" value="Chromosome 5"/>
</dbReference>
<proteinExistence type="predicted"/>
<gene>
    <name evidence="1" type="ORF">CSSPTR1EN2_LOCUS18371</name>
</gene>
<dbReference type="EMBL" id="OZ019897">
    <property type="protein sequence ID" value="CAK9226702.1"/>
    <property type="molecule type" value="Genomic_DNA"/>
</dbReference>
<dbReference type="SUPFAM" id="SSF57938">
    <property type="entry name" value="DnaJ/Hsp40 cysteine-rich domain"/>
    <property type="match status" value="1"/>
</dbReference>
<sequence length="258" mass="27472">MQSWTWLLPYPKDPLPSHRPLNLGTALTTPELFTLHLFPNSLLFVALSVCLLPHLAPSPASFLSINTGRTCVAEDTNMEVATKSMCSYTSLASSSKGGLSFCSLKSNSSLLCGGGRCCDLWASTRHCMPVLRCQDLGNTALPWNADSNRNNSPALNLSVSPDKVKGKLESLFYCDTGVPEEKIEKPTGLPKGLRSIGNKPKCPRCKAKGAVHCATCSGSGLYVDSILESQGIIVKVRCLGCGGSGNHMCLKCGGRGHV</sequence>
<organism evidence="1 2">
    <name type="scientific">Sphagnum troendelagicum</name>
    <dbReference type="NCBI Taxonomy" id="128251"/>
    <lineage>
        <taxon>Eukaryota</taxon>
        <taxon>Viridiplantae</taxon>
        <taxon>Streptophyta</taxon>
        <taxon>Embryophyta</taxon>
        <taxon>Bryophyta</taxon>
        <taxon>Sphagnophytina</taxon>
        <taxon>Sphagnopsida</taxon>
        <taxon>Sphagnales</taxon>
        <taxon>Sphagnaceae</taxon>
        <taxon>Sphagnum</taxon>
    </lineage>
</organism>
<keyword evidence="2" id="KW-1185">Reference proteome</keyword>
<evidence type="ECO:0000313" key="2">
    <source>
        <dbReference type="Proteomes" id="UP001497512"/>
    </source>
</evidence>
<evidence type="ECO:0000313" key="1">
    <source>
        <dbReference type="EMBL" id="CAK9226702.1"/>
    </source>
</evidence>
<protein>
    <submittedName>
        <fullName evidence="1">Uncharacterized protein</fullName>
    </submittedName>
</protein>